<dbReference type="CDD" id="cd18093">
    <property type="entry name" value="SpoU-like_TrmJ"/>
    <property type="match status" value="1"/>
</dbReference>
<dbReference type="InterPro" id="IPR029026">
    <property type="entry name" value="tRNA_m1G_MTases_N"/>
</dbReference>
<dbReference type="PANTHER" id="PTHR42786">
    <property type="entry name" value="TRNA/RRNA METHYLTRANSFERASE"/>
    <property type="match status" value="1"/>
</dbReference>
<dbReference type="InterPro" id="IPR029028">
    <property type="entry name" value="Alpha/beta_knot_MTases"/>
</dbReference>
<evidence type="ECO:0000313" key="8">
    <source>
        <dbReference type="Proteomes" id="UP000317155"/>
    </source>
</evidence>
<evidence type="ECO:0000256" key="3">
    <source>
        <dbReference type="ARBA" id="ARBA00022679"/>
    </source>
</evidence>
<name>A0A550JLR2_9BACT</name>
<accession>A0A550JLR2</accession>
<dbReference type="GO" id="GO:0160206">
    <property type="term" value="F:tRNA (cytidine(32)/uridine(32)-2'-O)-methyltransferase activity"/>
    <property type="evidence" value="ECO:0007669"/>
    <property type="project" value="UniProtKB-EC"/>
</dbReference>
<dbReference type="Gene3D" id="1.10.8.590">
    <property type="match status" value="1"/>
</dbReference>
<keyword evidence="2 5" id="KW-0489">Methyltransferase</keyword>
<dbReference type="Proteomes" id="UP000317155">
    <property type="component" value="Unassembled WGS sequence"/>
</dbReference>
<keyword evidence="3 7" id="KW-0808">Transferase</keyword>
<organism evidence="7 8">
    <name type="scientific">Trichloromonas acetexigens</name>
    <dbReference type="NCBI Taxonomy" id="38815"/>
    <lineage>
        <taxon>Bacteria</taxon>
        <taxon>Pseudomonadati</taxon>
        <taxon>Thermodesulfobacteriota</taxon>
        <taxon>Desulfuromonadia</taxon>
        <taxon>Desulfuromonadales</taxon>
        <taxon>Trichloromonadaceae</taxon>
        <taxon>Trichloromonas</taxon>
    </lineage>
</organism>
<feature type="domain" description="tRNA/rRNA methyltransferase SpoU type" evidence="6">
    <location>
        <begin position="6"/>
        <end position="156"/>
    </location>
</feature>
<evidence type="ECO:0000256" key="5">
    <source>
        <dbReference type="RuleBase" id="RU362024"/>
    </source>
</evidence>
<keyword evidence="8" id="KW-1185">Reference proteome</keyword>
<keyword evidence="4 5" id="KW-0949">S-adenosyl-L-methionine</keyword>
<sequence>MNLSRVAVVLVEPQGALNIGSVCRAMMNFGFADLRLVNPSADHFSDEARRMAVKAGGLLESARIFGDLPSAVADCHLCLGTTRRFGKYREDFLHPDEAARELLPLTEKGRVALVFGREDSGLLTAELDLCQRFITIPTADALPSMNLAQAVSLCLYETAKTFGELEGRQHGRKKLAENRTLEGLYAHVRRTLLDIEFLDAQNPEHILRSFRRIFGRAGLNDREVRILHGLFSRIDWVESERRKG</sequence>
<dbReference type="GO" id="GO:0002128">
    <property type="term" value="P:tRNA nucleoside ribose methylation"/>
    <property type="evidence" value="ECO:0007669"/>
    <property type="project" value="TreeGrafter"/>
</dbReference>
<dbReference type="OrthoDB" id="9806346at2"/>
<reference evidence="7 8" key="1">
    <citation type="submission" date="2019-07" db="EMBL/GenBank/DDBJ databases">
        <title>Insights of Desulfuromonas acetexigens electromicrobiology.</title>
        <authorList>
            <person name="Katuri K."/>
            <person name="Sapireddy V."/>
            <person name="Shaw D.R."/>
            <person name="Saikaly P."/>
        </authorList>
    </citation>
    <scope>NUCLEOTIDE SEQUENCE [LARGE SCALE GENOMIC DNA]</scope>
    <source>
        <strain evidence="7 8">2873</strain>
    </source>
</reference>
<keyword evidence="5" id="KW-0819">tRNA processing</keyword>
<dbReference type="InterPro" id="IPR004384">
    <property type="entry name" value="RNA_MeTrfase_TrmJ/LasT"/>
</dbReference>
<evidence type="ECO:0000313" key="7">
    <source>
        <dbReference type="EMBL" id="TRO84150.1"/>
    </source>
</evidence>
<proteinExistence type="inferred from homology"/>
<evidence type="ECO:0000256" key="4">
    <source>
        <dbReference type="ARBA" id="ARBA00022691"/>
    </source>
</evidence>
<dbReference type="PIRSF" id="PIRSF004808">
    <property type="entry name" value="LasT"/>
    <property type="match status" value="1"/>
</dbReference>
<comment type="subcellular location">
    <subcellularLocation>
        <location evidence="5">Cytoplasm</location>
    </subcellularLocation>
</comment>
<evidence type="ECO:0000259" key="6">
    <source>
        <dbReference type="Pfam" id="PF00588"/>
    </source>
</evidence>
<gene>
    <name evidence="5" type="primary">trmJ</name>
    <name evidence="7" type="ORF">FL622_02160</name>
</gene>
<comment type="subunit">
    <text evidence="5">Homodimer.</text>
</comment>
<dbReference type="Pfam" id="PF00588">
    <property type="entry name" value="SpoU_methylase"/>
    <property type="match status" value="1"/>
</dbReference>
<keyword evidence="5" id="KW-0963">Cytoplasm</keyword>
<dbReference type="NCBIfam" id="TIGR00050">
    <property type="entry name" value="rRNA_methyl_1"/>
    <property type="match status" value="1"/>
</dbReference>
<comment type="caution">
    <text evidence="7">The sequence shown here is derived from an EMBL/GenBank/DDBJ whole genome shotgun (WGS) entry which is preliminary data.</text>
</comment>
<dbReference type="AlphaFoldDB" id="A0A550JLR2"/>
<dbReference type="EC" id="2.1.1.200" evidence="5"/>
<dbReference type="SUPFAM" id="SSF75217">
    <property type="entry name" value="alpha/beta knot"/>
    <property type="match status" value="1"/>
</dbReference>
<comment type="catalytic activity">
    <reaction evidence="5">
        <text>cytidine(32) in tRNA + S-adenosyl-L-methionine = 2'-O-methylcytidine(32) in tRNA + S-adenosyl-L-homocysteine + H(+)</text>
        <dbReference type="Rhea" id="RHEA:42932"/>
        <dbReference type="Rhea" id="RHEA-COMP:10288"/>
        <dbReference type="Rhea" id="RHEA-COMP:10289"/>
        <dbReference type="ChEBI" id="CHEBI:15378"/>
        <dbReference type="ChEBI" id="CHEBI:57856"/>
        <dbReference type="ChEBI" id="CHEBI:59789"/>
        <dbReference type="ChEBI" id="CHEBI:74495"/>
        <dbReference type="ChEBI" id="CHEBI:82748"/>
        <dbReference type="EC" id="2.1.1.200"/>
    </reaction>
</comment>
<comment type="similarity">
    <text evidence="1">Belongs to the class IV-like SAM-binding methyltransferase superfamily. RNA methyltransferase TrmH family.</text>
</comment>
<evidence type="ECO:0000256" key="1">
    <source>
        <dbReference type="ARBA" id="ARBA00007228"/>
    </source>
</evidence>
<dbReference type="PANTHER" id="PTHR42786:SF2">
    <property type="entry name" value="TRNA (CYTIDINE_URIDINE-2'-O-)-METHYLTRANSFERASE TRMJ"/>
    <property type="match status" value="1"/>
</dbReference>
<dbReference type="EMBL" id="VJVV01000001">
    <property type="protein sequence ID" value="TRO84150.1"/>
    <property type="molecule type" value="Genomic_DNA"/>
</dbReference>
<dbReference type="GO" id="GO:0005829">
    <property type="term" value="C:cytosol"/>
    <property type="evidence" value="ECO:0007669"/>
    <property type="project" value="TreeGrafter"/>
</dbReference>
<evidence type="ECO:0000256" key="2">
    <source>
        <dbReference type="ARBA" id="ARBA00022603"/>
    </source>
</evidence>
<dbReference type="GO" id="GO:0106339">
    <property type="term" value="F:tRNA (cytidine(32)-2'-O)-methyltransferase activity"/>
    <property type="evidence" value="ECO:0007669"/>
    <property type="project" value="RHEA"/>
</dbReference>
<dbReference type="Gene3D" id="3.40.1280.10">
    <property type="match status" value="1"/>
</dbReference>
<comment type="catalytic activity">
    <reaction evidence="5">
        <text>uridine(32) in tRNA + S-adenosyl-L-methionine = 2'-O-methyluridine(32) in tRNA + S-adenosyl-L-homocysteine + H(+)</text>
        <dbReference type="Rhea" id="RHEA:42936"/>
        <dbReference type="Rhea" id="RHEA-COMP:10107"/>
        <dbReference type="Rhea" id="RHEA-COMP:10290"/>
        <dbReference type="ChEBI" id="CHEBI:15378"/>
        <dbReference type="ChEBI" id="CHEBI:57856"/>
        <dbReference type="ChEBI" id="CHEBI:59789"/>
        <dbReference type="ChEBI" id="CHEBI:65315"/>
        <dbReference type="ChEBI" id="CHEBI:74478"/>
        <dbReference type="EC" id="2.1.1.200"/>
    </reaction>
</comment>
<comment type="function">
    <text evidence="5">Catalyzes the formation of 2'O-methylated cytidine (Cm32) or 2'O-methylated uridine (Um32) at position 32 in tRNA.</text>
</comment>
<protein>
    <recommendedName>
        <fullName evidence="5">tRNA (cytidine/uridine-2'-O-)-methyltransferase TrmJ</fullName>
        <ecNumber evidence="5">2.1.1.200</ecNumber>
    </recommendedName>
    <alternativeName>
        <fullName evidence="5">tRNA (cytidine(32)/uridine(32)-2'-O)-methyltransferase</fullName>
    </alternativeName>
    <alternativeName>
        <fullName evidence="5">tRNA Cm32/Um32 methyltransferase</fullName>
    </alternativeName>
</protein>
<dbReference type="GO" id="GO:0003723">
    <property type="term" value="F:RNA binding"/>
    <property type="evidence" value="ECO:0007669"/>
    <property type="project" value="InterPro"/>
</dbReference>
<dbReference type="InterPro" id="IPR001537">
    <property type="entry name" value="SpoU_MeTrfase"/>
</dbReference>